<dbReference type="AlphaFoldDB" id="A0A7C2E2V0"/>
<evidence type="ECO:0000313" key="1">
    <source>
        <dbReference type="EMBL" id="HEL65491.1"/>
    </source>
</evidence>
<sequence length="77" mass="9167">MARRYGEAYWTKEQPIEVKTKRVWLSYFPQAGKLQLATYFKKDGEDIRAKVVTLDQEDIALHPEARDLILRALEDWR</sequence>
<dbReference type="EMBL" id="DSMU01000145">
    <property type="protein sequence ID" value="HEL65491.1"/>
    <property type="molecule type" value="Genomic_DNA"/>
</dbReference>
<proteinExistence type="predicted"/>
<comment type="caution">
    <text evidence="1">The sequence shown here is derived from an EMBL/GenBank/DDBJ whole genome shotgun (WGS) entry which is preliminary data.</text>
</comment>
<reference evidence="1" key="1">
    <citation type="journal article" date="2020" name="mSystems">
        <title>Genome- and Community-Level Interaction Insights into Carbon Utilization and Element Cycling Functions of Hydrothermarchaeota in Hydrothermal Sediment.</title>
        <authorList>
            <person name="Zhou Z."/>
            <person name="Liu Y."/>
            <person name="Xu W."/>
            <person name="Pan J."/>
            <person name="Luo Z.H."/>
            <person name="Li M."/>
        </authorList>
    </citation>
    <scope>NUCLEOTIDE SEQUENCE [LARGE SCALE GENOMIC DNA]</scope>
    <source>
        <strain evidence="1">SpSt-300</strain>
    </source>
</reference>
<protein>
    <submittedName>
        <fullName evidence="1">Uncharacterized protein</fullName>
    </submittedName>
</protein>
<accession>A0A7C2E2V0</accession>
<organism evidence="1">
    <name type="scientific">Ammonifex degensii</name>
    <dbReference type="NCBI Taxonomy" id="42838"/>
    <lineage>
        <taxon>Bacteria</taxon>
        <taxon>Bacillati</taxon>
        <taxon>Bacillota</taxon>
        <taxon>Clostridia</taxon>
        <taxon>Thermoanaerobacterales</taxon>
        <taxon>Thermoanaerobacteraceae</taxon>
        <taxon>Ammonifex</taxon>
    </lineage>
</organism>
<name>A0A7C2E2V0_9THEO</name>
<gene>
    <name evidence="1" type="ORF">ENQ34_02265</name>
</gene>